<evidence type="ECO:0000313" key="2">
    <source>
        <dbReference type="Proteomes" id="UP000887574"/>
    </source>
</evidence>
<reference evidence="3" key="1">
    <citation type="submission" date="2022-11" db="UniProtKB">
        <authorList>
            <consortium name="WormBaseParasite"/>
        </authorList>
    </citation>
    <scope>IDENTIFICATION</scope>
</reference>
<feature type="compositionally biased region" description="Basic and acidic residues" evidence="1">
    <location>
        <begin position="17"/>
        <end position="32"/>
    </location>
</feature>
<name>A0A915E4Y9_9BILA</name>
<keyword evidence="2" id="KW-1185">Reference proteome</keyword>
<organism evidence="2 3">
    <name type="scientific">Ditylenchus dipsaci</name>
    <dbReference type="NCBI Taxonomy" id="166011"/>
    <lineage>
        <taxon>Eukaryota</taxon>
        <taxon>Metazoa</taxon>
        <taxon>Ecdysozoa</taxon>
        <taxon>Nematoda</taxon>
        <taxon>Chromadorea</taxon>
        <taxon>Rhabditida</taxon>
        <taxon>Tylenchina</taxon>
        <taxon>Tylenchomorpha</taxon>
        <taxon>Sphaerularioidea</taxon>
        <taxon>Anguinidae</taxon>
        <taxon>Anguininae</taxon>
        <taxon>Ditylenchus</taxon>
    </lineage>
</organism>
<evidence type="ECO:0000256" key="1">
    <source>
        <dbReference type="SAM" id="MobiDB-lite"/>
    </source>
</evidence>
<protein>
    <submittedName>
        <fullName evidence="3">Agouti signaling protein</fullName>
    </submittedName>
</protein>
<sequence length="93" mass="10589">MLYGIIRDELVSIGDKKKQKLKDAKDNKKKDLSAPAPDRIPLPSLPESVKTERRLALKDALTKKTRISTENPPSVCLYTVFECEQWTLLCVNF</sequence>
<dbReference type="Proteomes" id="UP000887574">
    <property type="component" value="Unplaced"/>
</dbReference>
<evidence type="ECO:0000313" key="3">
    <source>
        <dbReference type="WBParaSite" id="jg26757"/>
    </source>
</evidence>
<feature type="region of interest" description="Disordered" evidence="1">
    <location>
        <begin position="17"/>
        <end position="45"/>
    </location>
</feature>
<dbReference type="AlphaFoldDB" id="A0A915E4Y9"/>
<dbReference type="WBParaSite" id="jg26757">
    <property type="protein sequence ID" value="jg26757"/>
    <property type="gene ID" value="jg26757"/>
</dbReference>
<accession>A0A915E4Y9</accession>
<proteinExistence type="predicted"/>